<proteinExistence type="predicted"/>
<comment type="caution">
    <text evidence="1">The sequence shown here is derived from an EMBL/GenBank/DDBJ whole genome shotgun (WGS) entry which is preliminary data.</text>
</comment>
<dbReference type="EMBL" id="LCLS01000004">
    <property type="protein sequence ID" value="KKU22286.1"/>
    <property type="molecule type" value="Genomic_DNA"/>
</dbReference>
<protein>
    <submittedName>
        <fullName evidence="1">Uncharacterized protein</fullName>
    </submittedName>
</protein>
<accession>A0A0G1NPE7</accession>
<dbReference type="Proteomes" id="UP000034107">
    <property type="component" value="Unassembled WGS sequence"/>
</dbReference>
<gene>
    <name evidence="1" type="ORF">UX31_C0004G0015</name>
</gene>
<evidence type="ECO:0000313" key="2">
    <source>
        <dbReference type="Proteomes" id="UP000034107"/>
    </source>
</evidence>
<dbReference type="AlphaFoldDB" id="A0A0G1NPE7"/>
<organism evidence="1 2">
    <name type="scientific">Candidatus Nomurabacteria bacterium GW2011_GWA1_46_11</name>
    <dbReference type="NCBI Taxonomy" id="1618732"/>
    <lineage>
        <taxon>Bacteria</taxon>
        <taxon>Candidatus Nomuraibacteriota</taxon>
    </lineage>
</organism>
<evidence type="ECO:0000313" key="1">
    <source>
        <dbReference type="EMBL" id="KKU22286.1"/>
    </source>
</evidence>
<sequence>MKLIKDSVKVGELSKMAGENASGLVKAVIDTEQEIMAIGGEIHSDKKVRLHPQMAAGRWFQYSLDEQMGNIGSEVSRAANWQNKDGVIFWGAVERGLELFDLTLADPRWAQHRKREINRAKEVFVDAIYGGSQYKSSLKGLMPYFDYFALKARSQG</sequence>
<name>A0A0G1NPE7_9BACT</name>
<reference evidence="1 2" key="1">
    <citation type="journal article" date="2015" name="Nature">
        <title>rRNA introns, odd ribosomes, and small enigmatic genomes across a large radiation of phyla.</title>
        <authorList>
            <person name="Brown C.T."/>
            <person name="Hug L.A."/>
            <person name="Thomas B.C."/>
            <person name="Sharon I."/>
            <person name="Castelle C.J."/>
            <person name="Singh A."/>
            <person name="Wilkins M.J."/>
            <person name="Williams K.H."/>
            <person name="Banfield J.F."/>
        </authorList>
    </citation>
    <scope>NUCLEOTIDE SEQUENCE [LARGE SCALE GENOMIC DNA]</scope>
</reference>